<reference evidence="9" key="1">
    <citation type="submission" date="2025-08" db="UniProtKB">
        <authorList>
            <consortium name="RefSeq"/>
        </authorList>
    </citation>
    <scope>IDENTIFICATION</scope>
    <source>
        <tissue evidence="9">Gonads</tissue>
    </source>
</reference>
<feature type="domain" description="VWFA" evidence="7">
    <location>
        <begin position="195"/>
        <end position="370"/>
    </location>
</feature>
<dbReference type="OrthoDB" id="6132182at2759"/>
<dbReference type="GO" id="GO:0005576">
    <property type="term" value="C:extracellular region"/>
    <property type="evidence" value="ECO:0007669"/>
    <property type="project" value="UniProtKB-SubCell"/>
</dbReference>
<evidence type="ECO:0000313" key="8">
    <source>
        <dbReference type="Proteomes" id="UP000085678"/>
    </source>
</evidence>
<evidence type="ECO:0000256" key="3">
    <source>
        <dbReference type="ARBA" id="ARBA00022729"/>
    </source>
</evidence>
<dbReference type="Gene3D" id="3.40.50.410">
    <property type="entry name" value="von Willebrand factor, type A domain"/>
    <property type="match status" value="1"/>
</dbReference>
<keyword evidence="2" id="KW-0964">Secreted</keyword>
<comment type="subcellular location">
    <subcellularLocation>
        <location evidence="1">Secreted</location>
    </subcellularLocation>
</comment>
<evidence type="ECO:0000256" key="2">
    <source>
        <dbReference type="ARBA" id="ARBA00022525"/>
    </source>
</evidence>
<evidence type="ECO:0000313" key="9">
    <source>
        <dbReference type="RefSeq" id="XP_013404302.1"/>
    </source>
</evidence>
<evidence type="ECO:0000256" key="5">
    <source>
        <dbReference type="ARBA" id="ARBA00023180"/>
    </source>
</evidence>
<dbReference type="InterPro" id="IPR002035">
    <property type="entry name" value="VWF_A"/>
</dbReference>
<dbReference type="InterPro" id="IPR036465">
    <property type="entry name" value="vWFA_dom_sf"/>
</dbReference>
<dbReference type="RefSeq" id="XP_013404302.1">
    <property type="nucleotide sequence ID" value="XM_013548848.1"/>
</dbReference>
<dbReference type="InParanoid" id="A0A1S3J1H9"/>
<dbReference type="FunFam" id="3.40.50.410:FF:000004">
    <property type="entry name" value="collagen alpha-6(VI) chain"/>
    <property type="match status" value="1"/>
</dbReference>
<keyword evidence="3 6" id="KW-0732">Signal</keyword>
<protein>
    <submittedName>
        <fullName evidence="9">von Willebrand factor A domain-containing protein 2</fullName>
    </submittedName>
</protein>
<sequence>MAFFVVKSIISFFVFQVAVRNVMCAVDRTVEAKVSGTAVVEAVVDRIQSSGIFPDDKLFLRRIAYVESKDGTDSNTYRDNYFGGIWQVDRIGFESTQDTSSHPGLTSKFEAIRTKFNIDWTTVSWSDLQKPLYSGLAARLFLSNINQVIPRDISGQATYWKRYYNSNSGAGTEQKFIDDVTELEKQSKCDILRADLVFVLDSSGSVGASNFQQMLTFVQNVVNSMEVGLDKIRVGLIKYSSSSLIEFDLNDYTNNASVIQRIGNVNYIGGGTATHLGLSSLVNVMKSSGRQNVTGTPQIGIVITDGRSNSKPLTVQYAERVHENDIIVFAVGVTTGIDYSELQSIASDPDSKYVFDLTDFTDFSSFKSEIEARTCKVSTEVNAEAEITGTLKKDQAAYFTFAASVESGATIKVAMTAGQTSMYASYTTSNPSPAFYDHKLDSDTSKGFYDFYIPPPPSLSRVRRDVSNSTANSTVSLYTSIYGTGTGDTNTFKITMYVGQENFGGSGTVSGCLKNIALAVLLCMMVYS</sequence>
<dbReference type="AlphaFoldDB" id="A0A1S3J1H9"/>
<dbReference type="PRINTS" id="PR00453">
    <property type="entry name" value="VWFADOMAIN"/>
</dbReference>
<dbReference type="PANTHER" id="PTHR24020">
    <property type="entry name" value="COLLAGEN ALPHA"/>
    <property type="match status" value="1"/>
</dbReference>
<dbReference type="Pfam" id="PF00092">
    <property type="entry name" value="VWA"/>
    <property type="match status" value="1"/>
</dbReference>
<gene>
    <name evidence="9" type="primary">LOC106169392</name>
</gene>
<dbReference type="SUPFAM" id="SSF53300">
    <property type="entry name" value="vWA-like"/>
    <property type="match status" value="1"/>
</dbReference>
<keyword evidence="4" id="KW-0677">Repeat</keyword>
<dbReference type="PANTHER" id="PTHR24020:SF20">
    <property type="entry name" value="PH DOMAIN-CONTAINING PROTEIN"/>
    <property type="match status" value="1"/>
</dbReference>
<dbReference type="SMART" id="SM00327">
    <property type="entry name" value="VWA"/>
    <property type="match status" value="1"/>
</dbReference>
<keyword evidence="8" id="KW-1185">Reference proteome</keyword>
<dbReference type="Proteomes" id="UP000085678">
    <property type="component" value="Unplaced"/>
</dbReference>
<name>A0A1S3J1H9_LINAN</name>
<evidence type="ECO:0000259" key="7">
    <source>
        <dbReference type="PROSITE" id="PS50234"/>
    </source>
</evidence>
<proteinExistence type="predicted"/>
<dbReference type="CDD" id="cd01450">
    <property type="entry name" value="vWFA_subfamily_ECM"/>
    <property type="match status" value="1"/>
</dbReference>
<feature type="signal peptide" evidence="6">
    <location>
        <begin position="1"/>
        <end position="24"/>
    </location>
</feature>
<keyword evidence="5" id="KW-0325">Glycoprotein</keyword>
<feature type="chain" id="PRO_5010386970" evidence="6">
    <location>
        <begin position="25"/>
        <end position="528"/>
    </location>
</feature>
<organism evidence="8 9">
    <name type="scientific">Lingula anatina</name>
    <name type="common">Brachiopod</name>
    <name type="synonym">Lingula unguis</name>
    <dbReference type="NCBI Taxonomy" id="7574"/>
    <lineage>
        <taxon>Eukaryota</taxon>
        <taxon>Metazoa</taxon>
        <taxon>Spiralia</taxon>
        <taxon>Lophotrochozoa</taxon>
        <taxon>Brachiopoda</taxon>
        <taxon>Linguliformea</taxon>
        <taxon>Lingulata</taxon>
        <taxon>Lingulida</taxon>
        <taxon>Linguloidea</taxon>
        <taxon>Lingulidae</taxon>
        <taxon>Lingula</taxon>
    </lineage>
</organism>
<evidence type="ECO:0000256" key="4">
    <source>
        <dbReference type="ARBA" id="ARBA00022737"/>
    </source>
</evidence>
<dbReference type="KEGG" id="lak:106169392"/>
<evidence type="ECO:0000256" key="1">
    <source>
        <dbReference type="ARBA" id="ARBA00004613"/>
    </source>
</evidence>
<dbReference type="PROSITE" id="PS50234">
    <property type="entry name" value="VWFA"/>
    <property type="match status" value="1"/>
</dbReference>
<dbReference type="GeneID" id="106169392"/>
<dbReference type="InterPro" id="IPR050525">
    <property type="entry name" value="ECM_Assembly_Org"/>
</dbReference>
<evidence type="ECO:0000256" key="6">
    <source>
        <dbReference type="SAM" id="SignalP"/>
    </source>
</evidence>
<accession>A0A1S3J1H9</accession>